<proteinExistence type="inferred from homology"/>
<dbReference type="PANTHER" id="PTHR43206">
    <property type="entry name" value="AMINOTRANSFERASE"/>
    <property type="match status" value="1"/>
</dbReference>
<keyword evidence="4" id="KW-0808">Transferase</keyword>
<evidence type="ECO:0000313" key="7">
    <source>
        <dbReference type="Proteomes" id="UP001165063"/>
    </source>
</evidence>
<dbReference type="Gene3D" id="3.40.640.10">
    <property type="entry name" value="Type I PLP-dependent aspartate aminotransferase-like (Major domain)"/>
    <property type="match status" value="1"/>
</dbReference>
<comment type="similarity">
    <text evidence="2">Belongs to the class-III pyridoxal-phosphate-dependent aminotransferase family.</text>
</comment>
<dbReference type="InterPro" id="IPR015422">
    <property type="entry name" value="PyrdxlP-dep_Trfase_small"/>
</dbReference>
<protein>
    <submittedName>
        <fullName evidence="6">Unnamed protein product</fullName>
    </submittedName>
</protein>
<sequence>MVTISEKYFPNEPTKPFVHTAIPGPESKKQLAELAEVYDTKAAYFITDYYKSLGNYIADADGNLLLDSYCQISSIALGYNNPELLKVAKSDEMAVALANRPALACFPSTDYKQILKDGLLAVAPKEKRWKVIHSRRTDFGYGESISWNW</sequence>
<keyword evidence="3" id="KW-0032">Aminotransferase</keyword>
<dbReference type="Pfam" id="PF00202">
    <property type="entry name" value="Aminotran_3"/>
    <property type="match status" value="1"/>
</dbReference>
<evidence type="ECO:0000256" key="3">
    <source>
        <dbReference type="ARBA" id="ARBA00022576"/>
    </source>
</evidence>
<dbReference type="GO" id="GO:0030170">
    <property type="term" value="F:pyridoxal phosphate binding"/>
    <property type="evidence" value="ECO:0007669"/>
    <property type="project" value="InterPro"/>
</dbReference>
<dbReference type="SUPFAM" id="SSF53383">
    <property type="entry name" value="PLP-dependent transferases"/>
    <property type="match status" value="1"/>
</dbReference>
<dbReference type="OrthoDB" id="10260828at2759"/>
<keyword evidence="5" id="KW-0663">Pyridoxal phosphate</keyword>
<evidence type="ECO:0000256" key="2">
    <source>
        <dbReference type="ARBA" id="ARBA00008954"/>
    </source>
</evidence>
<name>A0A9W6TA09_AMBMO</name>
<dbReference type="Proteomes" id="UP001165063">
    <property type="component" value="Unassembled WGS sequence"/>
</dbReference>
<dbReference type="GO" id="GO:0005739">
    <property type="term" value="C:mitochondrion"/>
    <property type="evidence" value="ECO:0007669"/>
    <property type="project" value="TreeGrafter"/>
</dbReference>
<dbReference type="Gene3D" id="3.90.1150.10">
    <property type="entry name" value="Aspartate Aminotransferase, domain 1"/>
    <property type="match status" value="1"/>
</dbReference>
<reference evidence="6" key="1">
    <citation type="submission" date="2023-04" db="EMBL/GenBank/DDBJ databases">
        <title>Ambrosiozyma monospora NBRC 1965.</title>
        <authorList>
            <person name="Ichikawa N."/>
            <person name="Sato H."/>
            <person name="Tonouchi N."/>
        </authorList>
    </citation>
    <scope>NUCLEOTIDE SEQUENCE</scope>
    <source>
        <strain evidence="6">NBRC 1965</strain>
    </source>
</reference>
<dbReference type="InterPro" id="IPR005814">
    <property type="entry name" value="Aminotrans_3"/>
</dbReference>
<evidence type="ECO:0000313" key="6">
    <source>
        <dbReference type="EMBL" id="GME85998.1"/>
    </source>
</evidence>
<dbReference type="PANTHER" id="PTHR43206:SF1">
    <property type="entry name" value="4-AMINOBUTYRATE AMINOTRANSFERASE, MITOCHONDRIAL"/>
    <property type="match status" value="1"/>
</dbReference>
<dbReference type="AlphaFoldDB" id="A0A9W6TA09"/>
<evidence type="ECO:0000256" key="1">
    <source>
        <dbReference type="ARBA" id="ARBA00001933"/>
    </source>
</evidence>
<evidence type="ECO:0000256" key="5">
    <source>
        <dbReference type="ARBA" id="ARBA00022898"/>
    </source>
</evidence>
<dbReference type="EMBL" id="BSXU01018965">
    <property type="protein sequence ID" value="GME85998.1"/>
    <property type="molecule type" value="Genomic_DNA"/>
</dbReference>
<dbReference type="InterPro" id="IPR015421">
    <property type="entry name" value="PyrdxlP-dep_Trfase_major"/>
</dbReference>
<accession>A0A9W6TA09</accession>
<evidence type="ECO:0000256" key="4">
    <source>
        <dbReference type="ARBA" id="ARBA00022679"/>
    </source>
</evidence>
<keyword evidence="7" id="KW-1185">Reference proteome</keyword>
<organism evidence="6 7">
    <name type="scientific">Ambrosiozyma monospora</name>
    <name type="common">Yeast</name>
    <name type="synonym">Endomycopsis monosporus</name>
    <dbReference type="NCBI Taxonomy" id="43982"/>
    <lineage>
        <taxon>Eukaryota</taxon>
        <taxon>Fungi</taxon>
        <taxon>Dikarya</taxon>
        <taxon>Ascomycota</taxon>
        <taxon>Saccharomycotina</taxon>
        <taxon>Pichiomycetes</taxon>
        <taxon>Pichiales</taxon>
        <taxon>Pichiaceae</taxon>
        <taxon>Ambrosiozyma</taxon>
    </lineage>
</organism>
<gene>
    <name evidence="6" type="ORF">Amon01_001023200</name>
</gene>
<comment type="caution">
    <text evidence="6">The sequence shown here is derived from an EMBL/GenBank/DDBJ whole genome shotgun (WGS) entry which is preliminary data.</text>
</comment>
<dbReference type="InterPro" id="IPR015424">
    <property type="entry name" value="PyrdxlP-dep_Trfase"/>
</dbReference>
<dbReference type="GO" id="GO:0008483">
    <property type="term" value="F:transaminase activity"/>
    <property type="evidence" value="ECO:0007669"/>
    <property type="project" value="UniProtKB-KW"/>
</dbReference>
<dbReference type="GO" id="GO:0009450">
    <property type="term" value="P:gamma-aminobutyric acid catabolic process"/>
    <property type="evidence" value="ECO:0007669"/>
    <property type="project" value="TreeGrafter"/>
</dbReference>
<comment type="cofactor">
    <cofactor evidence="1">
        <name>pyridoxal 5'-phosphate</name>
        <dbReference type="ChEBI" id="CHEBI:597326"/>
    </cofactor>
</comment>